<evidence type="ECO:0000313" key="1">
    <source>
        <dbReference type="EMBL" id="RFT15472.1"/>
    </source>
</evidence>
<organism evidence="1 2">
    <name type="scientific">Candidatus Saccharicenans subterraneus</name>
    <dbReference type="NCBI Taxonomy" id="2508984"/>
    <lineage>
        <taxon>Bacteria</taxon>
        <taxon>Candidatus Aminicenantota</taxon>
        <taxon>Candidatus Aminicenantia</taxon>
        <taxon>Candidatus Aminicenantales</taxon>
        <taxon>Candidatus Saccharicenantaceae</taxon>
        <taxon>Candidatus Saccharicenans</taxon>
    </lineage>
</organism>
<evidence type="ECO:0000313" key="2">
    <source>
        <dbReference type="Proteomes" id="UP000257323"/>
    </source>
</evidence>
<reference evidence="1 2" key="1">
    <citation type="submission" date="2018-08" db="EMBL/GenBank/DDBJ databases">
        <title>Genome analysis of the thermophilic bacterium of the candidate phylum Aminicenantes from deep subsurface aquifer revealed its physiology and ecological role.</title>
        <authorList>
            <person name="Kadnikov V.V."/>
            <person name="Mardanov A.V."/>
            <person name="Beletsky A.V."/>
            <person name="Karnachuk O.V."/>
            <person name="Ravin N.V."/>
        </authorList>
    </citation>
    <scope>NUCLEOTIDE SEQUENCE [LARGE SCALE GENOMIC DNA]</scope>
    <source>
        <strain evidence="1">BY38</strain>
    </source>
</reference>
<gene>
    <name evidence="1" type="ORF">OP8BY_0362</name>
</gene>
<comment type="caution">
    <text evidence="1">The sequence shown here is derived from an EMBL/GenBank/DDBJ whole genome shotgun (WGS) entry which is preliminary data.</text>
</comment>
<name>A0A3E2BLD3_9BACT</name>
<accession>A0A3E2BLD3</accession>
<dbReference type="Proteomes" id="UP000257323">
    <property type="component" value="Unassembled WGS sequence"/>
</dbReference>
<dbReference type="EMBL" id="QUAH01000009">
    <property type="protein sequence ID" value="RFT15472.1"/>
    <property type="molecule type" value="Genomic_DNA"/>
</dbReference>
<protein>
    <submittedName>
        <fullName evidence="1">Uncharacterized protein</fullName>
    </submittedName>
</protein>
<sequence>MQRLTSKKRTPKTQRTEKITLFIETPPLKILQINFGTKNSILSRLVPKK</sequence>
<dbReference type="AlphaFoldDB" id="A0A3E2BLD3"/>
<proteinExistence type="predicted"/>